<dbReference type="Proteomes" id="UP000598971">
    <property type="component" value="Unassembled WGS sequence"/>
</dbReference>
<dbReference type="GO" id="GO:0046872">
    <property type="term" value="F:metal ion binding"/>
    <property type="evidence" value="ECO:0007669"/>
    <property type="project" value="InterPro"/>
</dbReference>
<feature type="signal peptide" evidence="2">
    <location>
        <begin position="1"/>
        <end position="19"/>
    </location>
</feature>
<feature type="region of interest" description="Disordered" evidence="1">
    <location>
        <begin position="118"/>
        <end position="139"/>
    </location>
</feature>
<name>A0A8J8JT26_9BACT</name>
<accession>A0A8J8JT26</accession>
<dbReference type="RefSeq" id="WP_171609563.1">
    <property type="nucleotide sequence ID" value="NZ_WHPF01000016.1"/>
</dbReference>
<feature type="chain" id="PRO_5035173179" description="HMA domain-containing protein" evidence="2">
    <location>
        <begin position="20"/>
        <end position="139"/>
    </location>
</feature>
<evidence type="ECO:0000256" key="2">
    <source>
        <dbReference type="SAM" id="SignalP"/>
    </source>
</evidence>
<gene>
    <name evidence="3" type="ORF">GD597_19260</name>
</gene>
<proteinExistence type="predicted"/>
<reference evidence="3" key="1">
    <citation type="submission" date="2019-10" db="EMBL/GenBank/DDBJ databases">
        <title>Draft genome sequence of Panacibacter sp. KCS-6.</title>
        <authorList>
            <person name="Yim K.J."/>
        </authorList>
    </citation>
    <scope>NUCLEOTIDE SEQUENCE</scope>
    <source>
        <strain evidence="3">KCS-6</strain>
    </source>
</reference>
<comment type="caution">
    <text evidence="3">The sequence shown here is derived from an EMBL/GenBank/DDBJ whole genome shotgun (WGS) entry which is preliminary data.</text>
</comment>
<evidence type="ECO:0008006" key="5">
    <source>
        <dbReference type="Google" id="ProtNLM"/>
    </source>
</evidence>
<dbReference type="InterPro" id="IPR036163">
    <property type="entry name" value="HMA_dom_sf"/>
</dbReference>
<evidence type="ECO:0000313" key="3">
    <source>
        <dbReference type="EMBL" id="NNV57617.1"/>
    </source>
</evidence>
<dbReference type="Gene3D" id="3.30.70.100">
    <property type="match status" value="1"/>
</dbReference>
<dbReference type="SUPFAM" id="SSF55008">
    <property type="entry name" value="HMA, heavy metal-associated domain"/>
    <property type="match status" value="1"/>
</dbReference>
<organism evidence="3 4">
    <name type="scientific">Limnovirga soli</name>
    <dbReference type="NCBI Taxonomy" id="2656915"/>
    <lineage>
        <taxon>Bacteria</taxon>
        <taxon>Pseudomonadati</taxon>
        <taxon>Bacteroidota</taxon>
        <taxon>Chitinophagia</taxon>
        <taxon>Chitinophagales</taxon>
        <taxon>Chitinophagaceae</taxon>
        <taxon>Limnovirga</taxon>
    </lineage>
</organism>
<evidence type="ECO:0000313" key="4">
    <source>
        <dbReference type="Proteomes" id="UP000598971"/>
    </source>
</evidence>
<keyword evidence="2" id="KW-0732">Signal</keyword>
<sequence length="139" mass="15442">MKKGLIILLLVIAGNIAHSQVMQQKPVWVTISLPQMKCWVCKENLEAYLLQEKGPNGDAGIIKTMINLGAANMRVQYYPDRITLDYIRTSLNNAGYDADSTKAVPEAYNMLPPICKRKEEGGGPQKGKPCNIDPKLLQK</sequence>
<protein>
    <recommendedName>
        <fullName evidence="5">HMA domain-containing protein</fullName>
    </recommendedName>
</protein>
<keyword evidence="4" id="KW-1185">Reference proteome</keyword>
<evidence type="ECO:0000256" key="1">
    <source>
        <dbReference type="SAM" id="MobiDB-lite"/>
    </source>
</evidence>
<dbReference type="EMBL" id="WHPF01000016">
    <property type="protein sequence ID" value="NNV57617.1"/>
    <property type="molecule type" value="Genomic_DNA"/>
</dbReference>
<dbReference type="AlphaFoldDB" id="A0A8J8JT26"/>